<feature type="compositionally biased region" description="Low complexity" evidence="1">
    <location>
        <begin position="1092"/>
        <end position="1103"/>
    </location>
</feature>
<evidence type="ECO:0000313" key="3">
    <source>
        <dbReference type="Proteomes" id="UP001432027"/>
    </source>
</evidence>
<feature type="compositionally biased region" description="Basic and acidic residues" evidence="1">
    <location>
        <begin position="431"/>
        <end position="449"/>
    </location>
</feature>
<feature type="non-terminal residue" evidence="2">
    <location>
        <position position="1314"/>
    </location>
</feature>
<feature type="region of interest" description="Disordered" evidence="1">
    <location>
        <begin position="929"/>
        <end position="973"/>
    </location>
</feature>
<feature type="region of interest" description="Disordered" evidence="1">
    <location>
        <begin position="1159"/>
        <end position="1187"/>
    </location>
</feature>
<comment type="caution">
    <text evidence="2">The sequence shown here is derived from an EMBL/GenBank/DDBJ whole genome shotgun (WGS) entry which is preliminary data.</text>
</comment>
<feature type="region of interest" description="Disordered" evidence="1">
    <location>
        <begin position="1223"/>
        <end position="1279"/>
    </location>
</feature>
<name>A0AAV5TNR3_9BILA</name>
<feature type="region of interest" description="Disordered" evidence="1">
    <location>
        <begin position="1018"/>
        <end position="1146"/>
    </location>
</feature>
<evidence type="ECO:0000256" key="1">
    <source>
        <dbReference type="SAM" id="MobiDB-lite"/>
    </source>
</evidence>
<protein>
    <submittedName>
        <fullName evidence="2">Uncharacterized protein</fullName>
    </submittedName>
</protein>
<feature type="compositionally biased region" description="Pro residues" evidence="1">
    <location>
        <begin position="1163"/>
        <end position="1177"/>
    </location>
</feature>
<feature type="compositionally biased region" description="Polar residues" evidence="1">
    <location>
        <begin position="1045"/>
        <end position="1054"/>
    </location>
</feature>
<sequence>KHVESLEDEIKAPTAVKEYNSDLYDDVNGISIEIVEPNESLDDRTDSSYTVSSVETIVTRDPVQGRRGSLMKAHSIDYDDDIEISDEERPRRGSVLVSSVDSVASQIRIGQAIEIDPIHETATVSSSVPSISHSISVSSALPSTHITTISSSNQQYSSSSSPTPLFSHSQPQSAINISFALSMDEQSSFTHPLHQSSSSDVLETSDTHIRSAHDSSHCTLHLETTVSSPVLLVKGSMETHHVSDDVILIRQFDHAPSPIKDIHLLTSAIDPSIEAALTLTEWKEAETYSSFASCITFEKGELRATREEIHTSLSPPIDVPIKEEFIVENEESSSQSSEEGMFEEYWEEVVVQHYEEEIRRTQEKRLQLLKRIEDTRRINERTFERRYSYGERRSYDRISMDSPFSLRTIDSPYSFNSRTVDSPGGRSITSIREEKEDENTVSHEDIQENREESVMENFEKINEMKESEEQEENVHVDDYEHRNEGVTYEEEKKDEWREEMAYMGRVNAIEQMEDIIHLKRMSTQGTEKTEQITQLEERRISSDSEYLNSQEMIEQERSEERLIIGQEESEERIYDEVHENEILMREEIEEETTAKSEVKMEEIHHSTIHENEEMNKTWIESGERREEQDGHEISIGMERDSSHLYVEISEEVIYDRVASQYDQVRREEDIYEEIDDYFEHKREDTIEKYEAVRPTDSTSATQIDLSRKRTYHGEDSGEYTEIVVKKEEIILEKVKLLEAIDIVDNTLSISIPREPLPIPRRGRGSFVEMMAHVWDARLIREQEKRMSPRKMFAPRRKDFEAGEYLTDVIDEELMIRPADLDSASIRASVRPRSHSVGSSSFHRDIDTPSIKTIRYDPIEGRRERIKMELDDFYIGDVTIITNDGIRLTEKNAYARNEYEEIKDEVVLSPQLESESKRTHQCIRVASKTNRWREEEDEHSMRHVERYHSLDRKSSLSSPTISHSPSHSRKKSVTFAPPSKLIDYCDMREYSLREEYGNTRIEPVEHQSNGVTLIQAEDSFTRKETSNGQSLTRHYERSEKRERINPWNSALNNDSDYPINQPHQVYRSEWKESPRSPHPSPVFSPQYYTHSFTSNNSNNNNNTNGKVVYGSSIDRPSTVSESGSVHRSQSIASSRSSIESHKTIDVSPSPIVKEAALHVQSLPHSPPSIPSSPHPHPSPSHSLYQSIGSPTLRSKDLIYDSVPVESSLSTSGIVPFANSRRTSIDSTKSNVSLASTTSTLTSRKGDHPSTQSDSTAGKEGNVVSGEKTGISNRKNSSNDSSLAITAESLVKSALLVSSQSSYLSLSHSNSFSHPP</sequence>
<feature type="compositionally biased region" description="Basic and acidic residues" evidence="1">
    <location>
        <begin position="1032"/>
        <end position="1043"/>
    </location>
</feature>
<feature type="compositionally biased region" description="Low complexity" evidence="1">
    <location>
        <begin position="1124"/>
        <end position="1136"/>
    </location>
</feature>
<proteinExistence type="predicted"/>
<dbReference type="EMBL" id="BTSX01000004">
    <property type="protein sequence ID" value="GMS95694.1"/>
    <property type="molecule type" value="Genomic_DNA"/>
</dbReference>
<feature type="compositionally biased region" description="Polar residues" evidence="1">
    <location>
        <begin position="1268"/>
        <end position="1279"/>
    </location>
</feature>
<feature type="compositionally biased region" description="Basic and acidic residues" evidence="1">
    <location>
        <begin position="1065"/>
        <end position="1074"/>
    </location>
</feature>
<feature type="non-terminal residue" evidence="2">
    <location>
        <position position="1"/>
    </location>
</feature>
<feature type="compositionally biased region" description="Polar residues" evidence="1">
    <location>
        <begin position="1113"/>
        <end position="1122"/>
    </location>
</feature>
<reference evidence="2" key="1">
    <citation type="submission" date="2023-10" db="EMBL/GenBank/DDBJ databases">
        <title>Genome assembly of Pristionchus species.</title>
        <authorList>
            <person name="Yoshida K."/>
            <person name="Sommer R.J."/>
        </authorList>
    </citation>
    <scope>NUCLEOTIDE SEQUENCE</scope>
    <source>
        <strain evidence="2">RS0144</strain>
    </source>
</reference>
<keyword evidence="3" id="KW-1185">Reference proteome</keyword>
<evidence type="ECO:0000313" key="2">
    <source>
        <dbReference type="EMBL" id="GMS95694.1"/>
    </source>
</evidence>
<gene>
    <name evidence="2" type="ORF">PENTCL1PPCAC_17869</name>
</gene>
<feature type="region of interest" description="Disordered" evidence="1">
    <location>
        <begin position="415"/>
        <end position="449"/>
    </location>
</feature>
<dbReference type="Proteomes" id="UP001432027">
    <property type="component" value="Unassembled WGS sequence"/>
</dbReference>
<feature type="compositionally biased region" description="Low complexity" evidence="1">
    <location>
        <begin position="954"/>
        <end position="964"/>
    </location>
</feature>
<organism evidence="2 3">
    <name type="scientific">Pristionchus entomophagus</name>
    <dbReference type="NCBI Taxonomy" id="358040"/>
    <lineage>
        <taxon>Eukaryota</taxon>
        <taxon>Metazoa</taxon>
        <taxon>Ecdysozoa</taxon>
        <taxon>Nematoda</taxon>
        <taxon>Chromadorea</taxon>
        <taxon>Rhabditida</taxon>
        <taxon>Rhabditina</taxon>
        <taxon>Diplogasteromorpha</taxon>
        <taxon>Diplogasteroidea</taxon>
        <taxon>Neodiplogasteridae</taxon>
        <taxon>Pristionchus</taxon>
    </lineage>
</organism>
<feature type="compositionally biased region" description="Basic and acidic residues" evidence="1">
    <location>
        <begin position="930"/>
        <end position="953"/>
    </location>
</feature>
<feature type="compositionally biased region" description="Low complexity" evidence="1">
    <location>
        <begin position="1231"/>
        <end position="1241"/>
    </location>
</feature>
<accession>A0AAV5TNR3</accession>